<dbReference type="InterPro" id="IPR050855">
    <property type="entry name" value="NDM-1-like"/>
</dbReference>
<sequence>MHQIDTLLGGWERVTAGWLIEGPEPVLIETGSQSSVPVVLDALAGLGIGPGDLAGVVVTHIHLDHAGGVGDVARAFPNATVYVHPAGARHLVDPSRLVASAARVYGDTLDSLYGRLDPTPVERIRAIEDGEEIRIGPGRALTAVHSPGHANHHLALHDSATGVLFAGDAAGVRLPDVGVLRPATPPPEFDLDLAIRSLHLFAARRPSALALAHFGVLDGDPADVLGEAEDVLREWAAVAEAAWERGDDLAAALAAAFGADPSETMGILNGVHSNAAGLRRWLDKRPDRTSG</sequence>
<gene>
    <name evidence="2" type="ORF">AVDCRST_MAG10-2158</name>
</gene>
<dbReference type="InterPro" id="IPR001279">
    <property type="entry name" value="Metallo-B-lactamas"/>
</dbReference>
<dbReference type="PANTHER" id="PTHR42951">
    <property type="entry name" value="METALLO-BETA-LACTAMASE DOMAIN-CONTAINING"/>
    <property type="match status" value="1"/>
</dbReference>
<feature type="domain" description="Metallo-beta-lactamase" evidence="1">
    <location>
        <begin position="14"/>
        <end position="213"/>
    </location>
</feature>
<dbReference type="InterPro" id="IPR037482">
    <property type="entry name" value="ST1585_MBL-fold"/>
</dbReference>
<evidence type="ECO:0000259" key="1">
    <source>
        <dbReference type="SMART" id="SM00849"/>
    </source>
</evidence>
<dbReference type="AlphaFoldDB" id="A0A6J4IF18"/>
<evidence type="ECO:0000313" key="2">
    <source>
        <dbReference type="EMBL" id="CAA9248531.1"/>
    </source>
</evidence>
<dbReference type="CDD" id="cd07726">
    <property type="entry name" value="ST1585-like_MBL-fold"/>
    <property type="match status" value="1"/>
</dbReference>
<name>A0A6J4IF18_9ACTN</name>
<proteinExistence type="predicted"/>
<protein>
    <submittedName>
        <fullName evidence="2">MBL-fold metallo-hydrolase superfamily</fullName>
    </submittedName>
</protein>
<dbReference type="Pfam" id="PF00753">
    <property type="entry name" value="Lactamase_B"/>
    <property type="match status" value="1"/>
</dbReference>
<dbReference type="EMBL" id="CADCTB010000130">
    <property type="protein sequence ID" value="CAA9248531.1"/>
    <property type="molecule type" value="Genomic_DNA"/>
</dbReference>
<dbReference type="SUPFAM" id="SSF56281">
    <property type="entry name" value="Metallo-hydrolase/oxidoreductase"/>
    <property type="match status" value="1"/>
</dbReference>
<dbReference type="InterPro" id="IPR036866">
    <property type="entry name" value="RibonucZ/Hydroxyglut_hydro"/>
</dbReference>
<keyword evidence="2" id="KW-0378">Hydrolase</keyword>
<dbReference type="GO" id="GO:0016787">
    <property type="term" value="F:hydrolase activity"/>
    <property type="evidence" value="ECO:0007669"/>
    <property type="project" value="UniProtKB-KW"/>
</dbReference>
<dbReference type="Gene3D" id="3.60.15.10">
    <property type="entry name" value="Ribonuclease Z/Hydroxyacylglutathione hydrolase-like"/>
    <property type="match status" value="1"/>
</dbReference>
<accession>A0A6J4IF18</accession>
<dbReference type="SMART" id="SM00849">
    <property type="entry name" value="Lactamase_B"/>
    <property type="match status" value="1"/>
</dbReference>
<organism evidence="2">
    <name type="scientific">uncultured Acidimicrobiales bacterium</name>
    <dbReference type="NCBI Taxonomy" id="310071"/>
    <lineage>
        <taxon>Bacteria</taxon>
        <taxon>Bacillati</taxon>
        <taxon>Actinomycetota</taxon>
        <taxon>Acidimicrobiia</taxon>
        <taxon>Acidimicrobiales</taxon>
        <taxon>environmental samples</taxon>
    </lineage>
</organism>
<reference evidence="2" key="1">
    <citation type="submission" date="2020-02" db="EMBL/GenBank/DDBJ databases">
        <authorList>
            <person name="Meier V. D."/>
        </authorList>
    </citation>
    <scope>NUCLEOTIDE SEQUENCE</scope>
    <source>
        <strain evidence="2">AVDCRST_MAG10</strain>
    </source>
</reference>
<dbReference type="PANTHER" id="PTHR42951:SF22">
    <property type="entry name" value="METALLO BETA-LACTAMASE SUPERFAMILY LIPOPROTEIN"/>
    <property type="match status" value="1"/>
</dbReference>